<feature type="chain" id="PRO_5046614690" description="Beta-galactosidase" evidence="9">
    <location>
        <begin position="24"/>
        <end position="849"/>
    </location>
</feature>
<comment type="catalytic activity">
    <reaction evidence="1 7">
        <text>Hydrolysis of terminal non-reducing beta-D-galactose residues in beta-D-galactosides.</text>
        <dbReference type="EC" id="3.2.1.23"/>
    </reaction>
</comment>
<comment type="similarity">
    <text evidence="2 8">Belongs to the glycosyl hydrolase 35 family.</text>
</comment>
<dbReference type="SUPFAM" id="SSF49785">
    <property type="entry name" value="Galactose-binding domain-like"/>
    <property type="match status" value="2"/>
</dbReference>
<feature type="domain" description="SUEL-type lectin" evidence="10">
    <location>
        <begin position="763"/>
        <end position="849"/>
    </location>
</feature>
<dbReference type="CDD" id="cd22842">
    <property type="entry name" value="Gal_Rha_Lectin_BGal"/>
    <property type="match status" value="1"/>
</dbReference>
<dbReference type="Proteomes" id="UP000266723">
    <property type="component" value="Unassembled WGS sequence"/>
</dbReference>
<dbReference type="PRINTS" id="PR00742">
    <property type="entry name" value="GLHYDRLASE35"/>
</dbReference>
<dbReference type="Gene3D" id="3.20.20.80">
    <property type="entry name" value="Glycosidases"/>
    <property type="match status" value="1"/>
</dbReference>
<reference evidence="11 12" key="1">
    <citation type="journal article" date="2020" name="BMC Genomics">
        <title>Intraspecific diversification of the crop wild relative Brassica cretica Lam. using demographic model selection.</title>
        <authorList>
            <person name="Kioukis A."/>
            <person name="Michalopoulou V.A."/>
            <person name="Briers L."/>
            <person name="Pirintsos S."/>
            <person name="Studholme D.J."/>
            <person name="Pavlidis P."/>
            <person name="Sarris P.F."/>
        </authorList>
    </citation>
    <scope>NUCLEOTIDE SEQUENCE [LARGE SCALE GENOMIC DNA]</scope>
    <source>
        <strain evidence="12">cv. PFS-1207/04</strain>
    </source>
</reference>
<dbReference type="Gene3D" id="2.60.120.740">
    <property type="match status" value="1"/>
</dbReference>
<keyword evidence="12" id="KW-1185">Reference proteome</keyword>
<dbReference type="Gene3D" id="2.60.120.260">
    <property type="entry name" value="Galactose-binding domain-like"/>
    <property type="match status" value="3"/>
</dbReference>
<evidence type="ECO:0000256" key="5">
    <source>
        <dbReference type="ARBA" id="ARBA00022801"/>
    </source>
</evidence>
<dbReference type="EMBL" id="QGKV02000649">
    <property type="protein sequence ID" value="KAF3582873.1"/>
    <property type="molecule type" value="Genomic_DNA"/>
</dbReference>
<dbReference type="InterPro" id="IPR001944">
    <property type="entry name" value="Glycoside_Hdrlase_35"/>
</dbReference>
<evidence type="ECO:0000256" key="3">
    <source>
        <dbReference type="ARBA" id="ARBA00012756"/>
    </source>
</evidence>
<keyword evidence="5 7" id="KW-0378">Hydrolase</keyword>
<dbReference type="InterPro" id="IPR000922">
    <property type="entry name" value="Lectin_gal-bd_dom"/>
</dbReference>
<dbReference type="Pfam" id="PF21467">
    <property type="entry name" value="BetaGal_gal-bd"/>
    <property type="match status" value="1"/>
</dbReference>
<evidence type="ECO:0000256" key="7">
    <source>
        <dbReference type="RuleBase" id="RU000675"/>
    </source>
</evidence>
<comment type="caution">
    <text evidence="11">The sequence shown here is derived from an EMBL/GenBank/DDBJ whole genome shotgun (WGS) entry which is preliminary data.</text>
</comment>
<sequence length="849" mass="92563">MVRGKKVEIVSLLVLVIVMAATAATVTYDHRALVIDGKRKILISGSIHYPRSTPEMWPDLIQKSKDGGLDVIETYVFWNGHEPEKNKYNFEGRYDLVKFVKLAAKAGLYVHLRIGPYACAEWNYGGFPVWLHFVPGIKFRTDNEPFKAEMQRFTAKIVDLMKQEKLYASQGGPIILSQIENEYGNIDSEYGAAEYGAAGRSYMKWSASMALSLDTGVPWNMCQQGDAPDPIINTCNGFYCDQFTPNSNNKPKMWTENWSGWFLGFGEPTPYRPVEDLAFAVARFFQRGGTFQNYYMYHGGTNFERTSGGPLISTSYDYDAPIDEYGLLRQPKWGHLRDLHKAIELCEDALIATDPKITSLGSNLEAAVYKTSTGSCAAFLANIGTQSDATVTFNGKSYRLPAWSVSILPDCKNVAFNTAKINSATESTTFARQSLKPDGGSSAELGSQWSYIKETIGISKDDAFVKPGLLEQINTTADKSDYLWYSLRMDIKGDETFLDEGSKAVLHIQSIGQVVYAFINGKLAGSGNGRTKISLDIPINLVTGKNTIDLLSVTVGLANYGAFFDIIGAGITGPVSLKSAKTGSSMDLSSQQWTYQVGLKGEDTGLGSGDSSEWISKSPLPTSQPLIWYKTTFDAPSGSDPVAIDFTGTGKGIAWVNGQSIGRYWPTSIARADGCVGSCNYRGTYRNNKCLKNCGKPSQTFYHVPRSWIKPSGNTLVLLEEMGGDPTKISSATKHTGSNLCLKVSQSHPAPVDTWTSDFKFSNRTSPVLSLKCPVSTQMISSINFASFGTPTGTCGSFSHGRCSSARSLSVVQKACVGSRSCKVEVSTRVFGEPCRGVVKSLAVEAACA</sequence>
<protein>
    <recommendedName>
        <fullName evidence="3 7">Beta-galactosidase</fullName>
        <ecNumber evidence="3 7">3.2.1.23</ecNumber>
    </recommendedName>
</protein>
<dbReference type="SUPFAM" id="SSF51445">
    <property type="entry name" value="(Trans)glycosidases"/>
    <property type="match status" value="1"/>
</dbReference>
<accession>A0ABQ7DXS8</accession>
<keyword evidence="6 7" id="KW-0326">Glycosidase</keyword>
<dbReference type="PANTHER" id="PTHR23421">
    <property type="entry name" value="BETA-GALACTOSIDASE RELATED"/>
    <property type="match status" value="1"/>
</dbReference>
<dbReference type="InterPro" id="IPR043159">
    <property type="entry name" value="Lectin_gal-bd_sf"/>
</dbReference>
<evidence type="ECO:0000256" key="6">
    <source>
        <dbReference type="ARBA" id="ARBA00023295"/>
    </source>
</evidence>
<dbReference type="InterPro" id="IPR048913">
    <property type="entry name" value="BetaGal_gal-bd"/>
</dbReference>
<dbReference type="InterPro" id="IPR041392">
    <property type="entry name" value="GHD"/>
</dbReference>
<evidence type="ECO:0000256" key="4">
    <source>
        <dbReference type="ARBA" id="ARBA00022729"/>
    </source>
</evidence>
<keyword evidence="4 9" id="KW-0732">Signal</keyword>
<dbReference type="Pfam" id="PF02140">
    <property type="entry name" value="SUEL_Lectin"/>
    <property type="match status" value="1"/>
</dbReference>
<dbReference type="InterPro" id="IPR019801">
    <property type="entry name" value="Glyco_hydro_35_CS"/>
</dbReference>
<evidence type="ECO:0000313" key="11">
    <source>
        <dbReference type="EMBL" id="KAF3582873.1"/>
    </source>
</evidence>
<organism evidence="11 12">
    <name type="scientific">Brassica cretica</name>
    <name type="common">Mustard</name>
    <dbReference type="NCBI Taxonomy" id="69181"/>
    <lineage>
        <taxon>Eukaryota</taxon>
        <taxon>Viridiplantae</taxon>
        <taxon>Streptophyta</taxon>
        <taxon>Embryophyta</taxon>
        <taxon>Tracheophyta</taxon>
        <taxon>Spermatophyta</taxon>
        <taxon>Magnoliopsida</taxon>
        <taxon>eudicotyledons</taxon>
        <taxon>Gunneridae</taxon>
        <taxon>Pentapetalae</taxon>
        <taxon>rosids</taxon>
        <taxon>malvids</taxon>
        <taxon>Brassicales</taxon>
        <taxon>Brassicaceae</taxon>
        <taxon>Brassiceae</taxon>
        <taxon>Brassica</taxon>
    </lineage>
</organism>
<gene>
    <name evidence="11" type="ORF">DY000_02030346</name>
</gene>
<evidence type="ECO:0000313" key="12">
    <source>
        <dbReference type="Proteomes" id="UP000266723"/>
    </source>
</evidence>
<evidence type="ECO:0000256" key="2">
    <source>
        <dbReference type="ARBA" id="ARBA00009809"/>
    </source>
</evidence>
<dbReference type="Pfam" id="PF01301">
    <property type="entry name" value="Glyco_hydro_35"/>
    <property type="match status" value="1"/>
</dbReference>
<evidence type="ECO:0000256" key="1">
    <source>
        <dbReference type="ARBA" id="ARBA00001412"/>
    </source>
</evidence>
<evidence type="ECO:0000259" key="10">
    <source>
        <dbReference type="PROSITE" id="PS50228"/>
    </source>
</evidence>
<dbReference type="InterPro" id="IPR031330">
    <property type="entry name" value="Gly_Hdrlase_35_cat"/>
</dbReference>
<dbReference type="Pfam" id="PF17834">
    <property type="entry name" value="GHD"/>
    <property type="match status" value="1"/>
</dbReference>
<dbReference type="PROSITE" id="PS01182">
    <property type="entry name" value="GLYCOSYL_HYDROL_F35"/>
    <property type="match status" value="1"/>
</dbReference>
<dbReference type="PROSITE" id="PS50228">
    <property type="entry name" value="SUEL_LECTIN"/>
    <property type="match status" value="1"/>
</dbReference>
<name>A0ABQ7DXS8_BRACR</name>
<proteinExistence type="inferred from homology"/>
<dbReference type="InterPro" id="IPR008979">
    <property type="entry name" value="Galactose-bd-like_sf"/>
</dbReference>
<feature type="signal peptide" evidence="9">
    <location>
        <begin position="1"/>
        <end position="23"/>
    </location>
</feature>
<dbReference type="EC" id="3.2.1.23" evidence="3 7"/>
<evidence type="ECO:0000256" key="9">
    <source>
        <dbReference type="SAM" id="SignalP"/>
    </source>
</evidence>
<dbReference type="InterPro" id="IPR017853">
    <property type="entry name" value="GH"/>
</dbReference>
<evidence type="ECO:0000256" key="8">
    <source>
        <dbReference type="RuleBase" id="RU003679"/>
    </source>
</evidence>